<dbReference type="InterPro" id="IPR001932">
    <property type="entry name" value="PPM-type_phosphatase-like_dom"/>
</dbReference>
<reference evidence="2" key="1">
    <citation type="submission" date="2020-11" db="EMBL/GenBank/DDBJ databases">
        <authorList>
            <person name="Tran Van P."/>
        </authorList>
    </citation>
    <scope>NUCLEOTIDE SEQUENCE</scope>
</reference>
<dbReference type="AlphaFoldDB" id="A0A7R9CP08"/>
<name>A0A7R9CP08_TIMPO</name>
<dbReference type="SUPFAM" id="SSF81606">
    <property type="entry name" value="PP2C-like"/>
    <property type="match status" value="1"/>
</dbReference>
<dbReference type="CDD" id="cd00143">
    <property type="entry name" value="PP2Cc"/>
    <property type="match status" value="1"/>
</dbReference>
<dbReference type="PROSITE" id="PS51746">
    <property type="entry name" value="PPM_2"/>
    <property type="match status" value="1"/>
</dbReference>
<dbReference type="Gene3D" id="3.60.40.10">
    <property type="entry name" value="PPM-type phosphatase domain"/>
    <property type="match status" value="1"/>
</dbReference>
<sequence length="199" mass="22042">MGRLKISVTVTCNAALVLCDNILYLDITTYLLVDPHSSKHVVCEGTTALIALLEGTRLVVANVGDSRGVMCDGRGNAIPLSFDHKPQQMRERKRIKEAGGFITFNGVWRVAGILATSRALGDYPLKDKKLVIADPDILTFDLDDHKPQFLVLASDGLWDTFSNEEAVMPPINKMIKKQTVDEKKLDGYLVKRLATIKPY</sequence>
<evidence type="ECO:0000259" key="1">
    <source>
        <dbReference type="PROSITE" id="PS51746"/>
    </source>
</evidence>
<accession>A0A7R9CP08</accession>
<evidence type="ECO:0000313" key="2">
    <source>
        <dbReference type="EMBL" id="CAD7400009.1"/>
    </source>
</evidence>
<dbReference type="GO" id="GO:0004722">
    <property type="term" value="F:protein serine/threonine phosphatase activity"/>
    <property type="evidence" value="ECO:0007669"/>
    <property type="project" value="InterPro"/>
</dbReference>
<gene>
    <name evidence="2" type="ORF">TPSB3V08_LOCUS2416</name>
</gene>
<dbReference type="InterPro" id="IPR036457">
    <property type="entry name" value="PPM-type-like_dom_sf"/>
</dbReference>
<dbReference type="EMBL" id="OD000954">
    <property type="protein sequence ID" value="CAD7400009.1"/>
    <property type="molecule type" value="Genomic_DNA"/>
</dbReference>
<dbReference type="Pfam" id="PF00481">
    <property type="entry name" value="PP2C"/>
    <property type="match status" value="1"/>
</dbReference>
<dbReference type="PANTHER" id="PTHR13832">
    <property type="entry name" value="PROTEIN PHOSPHATASE 2C"/>
    <property type="match status" value="1"/>
</dbReference>
<dbReference type="SMART" id="SM00332">
    <property type="entry name" value="PP2Cc"/>
    <property type="match status" value="1"/>
</dbReference>
<protein>
    <recommendedName>
        <fullName evidence="1">PPM-type phosphatase domain-containing protein</fullName>
    </recommendedName>
</protein>
<organism evidence="2">
    <name type="scientific">Timema poppense</name>
    <name type="common">Walking stick</name>
    <dbReference type="NCBI Taxonomy" id="170557"/>
    <lineage>
        <taxon>Eukaryota</taxon>
        <taxon>Metazoa</taxon>
        <taxon>Ecdysozoa</taxon>
        <taxon>Arthropoda</taxon>
        <taxon>Hexapoda</taxon>
        <taxon>Insecta</taxon>
        <taxon>Pterygota</taxon>
        <taxon>Neoptera</taxon>
        <taxon>Polyneoptera</taxon>
        <taxon>Phasmatodea</taxon>
        <taxon>Timematodea</taxon>
        <taxon>Timematoidea</taxon>
        <taxon>Timematidae</taxon>
        <taxon>Timema</taxon>
    </lineage>
</organism>
<dbReference type="PANTHER" id="PTHR13832:SF827">
    <property type="entry name" value="PROTEIN PHOSPHATASE 1L"/>
    <property type="match status" value="1"/>
</dbReference>
<dbReference type="InterPro" id="IPR015655">
    <property type="entry name" value="PP2C"/>
</dbReference>
<proteinExistence type="predicted"/>
<feature type="domain" description="PPM-type phosphatase" evidence="1">
    <location>
        <begin position="1"/>
        <end position="199"/>
    </location>
</feature>